<reference evidence="1 2" key="1">
    <citation type="journal article" date="2022" name="Int. J. Syst. Evol. Microbiol.">
        <title>Strains of Bradyrhizobium barranii sp. nov. associated with legumes native to Canada are symbionts of soybeans and belong to different subspecies (subsp. barranii subsp. nov. and subsp. apii subsp. nov.) and symbiovars (sv. glycinearum and sv. septentrionale).</title>
        <authorList>
            <person name="Bromfield E.S.P."/>
            <person name="Cloutier S."/>
            <person name="Wasai-Hara S."/>
            <person name="Minamisawa K."/>
        </authorList>
    </citation>
    <scope>NUCLEOTIDE SEQUENCE [LARGE SCALE GENOMIC DNA]</scope>
    <source>
        <strain evidence="1 2">144S4</strain>
    </source>
</reference>
<protein>
    <submittedName>
        <fullName evidence="1">Uncharacterized protein</fullName>
    </submittedName>
</protein>
<sequence>MDGKTPLEMASSPTGFDAAIDALNRKARELALERETWLCFGME</sequence>
<gene>
    <name evidence="1" type="ORF">J4G43_005275</name>
</gene>
<dbReference type="EMBL" id="CP086136">
    <property type="protein sequence ID" value="UEM17361.1"/>
    <property type="molecule type" value="Genomic_DNA"/>
</dbReference>
<evidence type="ECO:0000313" key="1">
    <source>
        <dbReference type="EMBL" id="UEM17361.1"/>
    </source>
</evidence>
<dbReference type="Proteomes" id="UP000664702">
    <property type="component" value="Chromosome"/>
</dbReference>
<accession>A0A9X9YBR7</accession>
<dbReference type="AlphaFoldDB" id="A0A9X9YBR7"/>
<name>A0A9X9YBR7_9BRAD</name>
<proteinExistence type="predicted"/>
<evidence type="ECO:0000313" key="2">
    <source>
        <dbReference type="Proteomes" id="UP000664702"/>
    </source>
</evidence>
<organism evidence="1 2">
    <name type="scientific">Bradyrhizobium barranii subsp. barranii</name>
    <dbReference type="NCBI Taxonomy" id="2823807"/>
    <lineage>
        <taxon>Bacteria</taxon>
        <taxon>Pseudomonadati</taxon>
        <taxon>Pseudomonadota</taxon>
        <taxon>Alphaproteobacteria</taxon>
        <taxon>Hyphomicrobiales</taxon>
        <taxon>Nitrobacteraceae</taxon>
        <taxon>Bradyrhizobium</taxon>
        <taxon>Bradyrhizobium barranii</taxon>
    </lineage>
</organism>
<dbReference type="KEGG" id="bban:J4G43_005275"/>